<dbReference type="Proteomes" id="UP000001299">
    <property type="component" value="Chromosome 1"/>
</dbReference>
<evidence type="ECO:0008006" key="4">
    <source>
        <dbReference type="Google" id="ProtNLM"/>
    </source>
</evidence>
<feature type="transmembrane region" description="Helical" evidence="1">
    <location>
        <begin position="245"/>
        <end position="264"/>
    </location>
</feature>
<dbReference type="AlphaFoldDB" id="E0S1C4"/>
<dbReference type="Pfam" id="PF05857">
    <property type="entry name" value="TraX"/>
    <property type="match status" value="1"/>
</dbReference>
<organism evidence="2 3">
    <name type="scientific">Butyrivibrio proteoclasticus (strain ATCC 51982 / DSM 14932 / B316)</name>
    <name type="common">Clostridium proteoclasticum</name>
    <dbReference type="NCBI Taxonomy" id="515622"/>
    <lineage>
        <taxon>Bacteria</taxon>
        <taxon>Bacillati</taxon>
        <taxon>Bacillota</taxon>
        <taxon>Clostridia</taxon>
        <taxon>Lachnospirales</taxon>
        <taxon>Lachnospiraceae</taxon>
        <taxon>Butyrivibrio</taxon>
    </lineage>
</organism>
<feature type="transmembrane region" description="Helical" evidence="1">
    <location>
        <begin position="198"/>
        <end position="224"/>
    </location>
</feature>
<keyword evidence="1" id="KW-1133">Transmembrane helix</keyword>
<protein>
    <recommendedName>
        <fullName evidence="4">TraX protein</fullName>
    </recommendedName>
</protein>
<sequence>MGIMLNKVDIGTRLVVHFWGAFRMNKKILNSNHLKLIAIIAMTIDHFTDLLYPNFPVEPLPVALHVIGRLTAPIMWFFICEGYHYTRDVKKYMLRLGIFAIISHFAYCFGFGIELNPLKGGIFNRTSVMYPLFIAVVVLYIGEHVNVLKTWQKFIIQFILVWSAFPADWSCIAVLAIVDMYVRRGNLEKQMLKIIQWVTVYALVSYFFVSKAYAFVMLGVLLVYPVLKLYNGERGKAKWMKWFFYIYYPLHLIILGILRILIYGNVNICL</sequence>
<keyword evidence="1" id="KW-0812">Transmembrane</keyword>
<evidence type="ECO:0000313" key="2">
    <source>
        <dbReference type="EMBL" id="ADL33599.1"/>
    </source>
</evidence>
<evidence type="ECO:0000313" key="3">
    <source>
        <dbReference type="Proteomes" id="UP000001299"/>
    </source>
</evidence>
<gene>
    <name evidence="2" type="ordered locus">bpr_I0857</name>
</gene>
<feature type="transmembrane region" description="Helical" evidence="1">
    <location>
        <begin position="125"/>
        <end position="142"/>
    </location>
</feature>
<proteinExistence type="predicted"/>
<dbReference type="eggNOG" id="ENOG502ZA45">
    <property type="taxonomic scope" value="Bacteria"/>
</dbReference>
<keyword evidence="3" id="KW-1185">Reference proteome</keyword>
<reference evidence="2 3" key="1">
    <citation type="journal article" date="2010" name="PLoS ONE">
        <title>The glycobiome of the rumen bacterium Butyrivibrio proteoclasticus B316(T) highlights adaptation to a polysaccharide-rich environment.</title>
        <authorList>
            <person name="Kelly W.J."/>
            <person name="Leahy S.C."/>
            <person name="Altermann E."/>
            <person name="Yeoman C.J."/>
            <person name="Dunne J.C."/>
            <person name="Kong Z."/>
            <person name="Pacheco D.M."/>
            <person name="Li D."/>
            <person name="Noel S.J."/>
            <person name="Moon C.D."/>
            <person name="Cookson A.L."/>
            <person name="Attwood G.T."/>
        </authorList>
    </citation>
    <scope>NUCLEOTIDE SEQUENCE [LARGE SCALE GENOMIC DNA]</scope>
    <source>
        <strain evidence="3">ATCC 51982 / DSM 14932 / B316</strain>
    </source>
</reference>
<dbReference type="STRING" id="515622.bpr_I0857"/>
<feature type="transmembrane region" description="Helical" evidence="1">
    <location>
        <begin position="59"/>
        <end position="80"/>
    </location>
</feature>
<feature type="transmembrane region" description="Helical" evidence="1">
    <location>
        <begin position="92"/>
        <end position="113"/>
    </location>
</feature>
<name>E0S1C4_BUTPB</name>
<feature type="transmembrane region" description="Helical" evidence="1">
    <location>
        <begin position="33"/>
        <end position="53"/>
    </location>
</feature>
<dbReference type="HOGENOM" id="CLU_074054_0_0_9"/>
<accession>E0S1C4</accession>
<keyword evidence="1" id="KW-0472">Membrane</keyword>
<dbReference type="KEGG" id="bpb:bpr_I0857"/>
<dbReference type="EMBL" id="CP001810">
    <property type="protein sequence ID" value="ADL33599.1"/>
    <property type="molecule type" value="Genomic_DNA"/>
</dbReference>
<evidence type="ECO:0000256" key="1">
    <source>
        <dbReference type="SAM" id="Phobius"/>
    </source>
</evidence>
<feature type="transmembrane region" description="Helical" evidence="1">
    <location>
        <begin position="154"/>
        <end position="178"/>
    </location>
</feature>
<dbReference type="InterPro" id="IPR008875">
    <property type="entry name" value="TraX"/>
</dbReference>